<evidence type="ECO:0000313" key="1">
    <source>
        <dbReference type="EMBL" id="EFH94830.1"/>
    </source>
</evidence>
<sequence>MIFKINRFEKYTLFHESFWYIYLKMFLLQSYMPKCFLTKLIHQV</sequence>
<reference evidence="1" key="1">
    <citation type="submission" date="2010-05" db="EMBL/GenBank/DDBJ databases">
        <authorList>
            <person name="Muzny D."/>
            <person name="Qin X."/>
            <person name="Buhay C."/>
            <person name="Dugan-Rocha S."/>
            <person name="Ding Y."/>
            <person name="Chen G."/>
            <person name="Hawes A."/>
            <person name="Holder M."/>
            <person name="Jhangiani S."/>
            <person name="Johnson A."/>
            <person name="Khan Z."/>
            <person name="Li Z."/>
            <person name="Liu W."/>
            <person name="Liu X."/>
            <person name="Perez L."/>
            <person name="Shen H."/>
            <person name="Wang Q."/>
            <person name="Watt J."/>
            <person name="Xi L."/>
            <person name="Xin Y."/>
            <person name="Zhou J."/>
            <person name="Deng J."/>
            <person name="Jiang H."/>
            <person name="Liu Y."/>
            <person name="Qu J."/>
            <person name="Song X.-Z."/>
            <person name="Zhang L."/>
            <person name="Villasana D."/>
            <person name="Johnson A."/>
            <person name="Liu J."/>
            <person name="Liyanage D."/>
            <person name="Lorensuhewa L."/>
            <person name="Robinson T."/>
            <person name="Song A."/>
            <person name="Song B.-B."/>
            <person name="Dinh H."/>
            <person name="Thornton R."/>
            <person name="Coyle M."/>
            <person name="Francisco L."/>
            <person name="Jackson L."/>
            <person name="Javaid M."/>
            <person name="Korchina V."/>
            <person name="Kovar C."/>
            <person name="Mata R."/>
            <person name="Mathew T."/>
            <person name="Ngo R."/>
            <person name="Nguyen L."/>
            <person name="Nguyen N."/>
            <person name="Okwuonu G."/>
            <person name="Ongeri F."/>
            <person name="Pham C."/>
            <person name="Simmons D."/>
            <person name="Wilczek-Boney K."/>
            <person name="Hale W."/>
            <person name="Jakkamsetti A."/>
            <person name="Pham P."/>
            <person name="Ruth R."/>
            <person name="San Lucas F."/>
            <person name="Warren J."/>
            <person name="Zhang J."/>
            <person name="Zhao Z."/>
            <person name="Zhou C."/>
            <person name="Zhu D."/>
            <person name="Lee S."/>
            <person name="Bess C."/>
            <person name="Blankenburg K."/>
            <person name="Forbes L."/>
            <person name="Fu Q."/>
            <person name="Gubbala S."/>
            <person name="Hirani K."/>
            <person name="Jayaseelan J.C."/>
            <person name="Lara F."/>
            <person name="Munidasa M."/>
            <person name="Palculict T."/>
            <person name="Patil S."/>
            <person name="Pu L.-L."/>
            <person name="Saada N."/>
            <person name="Tang L."/>
            <person name="Weissenberger G."/>
            <person name="Zhu Y."/>
            <person name="Hemphill L."/>
            <person name="Shang Y."/>
            <person name="Youmans B."/>
            <person name="Ayvaz T."/>
            <person name="Ross M."/>
            <person name="Santibanez J."/>
            <person name="Aqrawi P."/>
            <person name="Gross S."/>
            <person name="Joshi V."/>
            <person name="Fowler G."/>
            <person name="Nazareth L."/>
            <person name="Reid J."/>
            <person name="Worley K."/>
            <person name="Petrosino J."/>
            <person name="Highlander S."/>
            <person name="Gibbs R."/>
        </authorList>
    </citation>
    <scope>NUCLEOTIDE SEQUENCE [LARGE SCALE GENOMIC DNA]</scope>
    <source>
        <strain evidence="1">MN8</strain>
    </source>
</reference>
<comment type="caution">
    <text evidence="1">The sequence shown here is derived from an EMBL/GenBank/DDBJ whole genome shotgun (WGS) entry which is preliminary data.</text>
</comment>
<protein>
    <submittedName>
        <fullName evidence="1">Uncharacterized protein</fullName>
    </submittedName>
</protein>
<name>A0A0E1X8C4_STAAU</name>
<accession>A0A0E1X8C4</accession>
<proteinExistence type="predicted"/>
<dbReference type="Proteomes" id="UP000003455">
    <property type="component" value="Chromosome"/>
</dbReference>
<dbReference type="HOGENOM" id="CLU_3222288_0_0_9"/>
<dbReference type="EMBL" id="ACJA02000004">
    <property type="protein sequence ID" value="EFH94830.1"/>
    <property type="molecule type" value="Genomic_DNA"/>
</dbReference>
<dbReference type="AlphaFoldDB" id="A0A0E1X8C4"/>
<organism evidence="1">
    <name type="scientific">Staphylococcus aureus subsp. aureus MN8</name>
    <dbReference type="NCBI Taxonomy" id="548470"/>
    <lineage>
        <taxon>Bacteria</taxon>
        <taxon>Bacillati</taxon>
        <taxon>Bacillota</taxon>
        <taxon>Bacilli</taxon>
        <taxon>Bacillales</taxon>
        <taxon>Staphylococcaceae</taxon>
        <taxon>Staphylococcus</taxon>
    </lineage>
</organism>
<gene>
    <name evidence="1" type="ORF">HMPREF0769_12451</name>
</gene>